<organism evidence="1 2">
    <name type="scientific">Cryomyces antarcticus</name>
    <dbReference type="NCBI Taxonomy" id="329879"/>
    <lineage>
        <taxon>Eukaryota</taxon>
        <taxon>Fungi</taxon>
        <taxon>Dikarya</taxon>
        <taxon>Ascomycota</taxon>
        <taxon>Pezizomycotina</taxon>
        <taxon>Dothideomycetes</taxon>
        <taxon>Dothideomycetes incertae sedis</taxon>
        <taxon>Cryomyces</taxon>
    </lineage>
</organism>
<keyword evidence="2" id="KW-1185">Reference proteome</keyword>
<comment type="caution">
    <text evidence="1">The sequence shown here is derived from an EMBL/GenBank/DDBJ whole genome shotgun (WGS) entry which is preliminary data.</text>
</comment>
<gene>
    <name evidence="1" type="ORF">LTR16_000342</name>
</gene>
<proteinExistence type="predicted"/>
<dbReference type="Proteomes" id="UP001357485">
    <property type="component" value="Unassembled WGS sequence"/>
</dbReference>
<sequence length="188" mass="21287">MRIYTPQTSFLHLGALNIKALYSPVPQLGPSGAAILQNPAHSLHIKTQRLVADRDKNTLWWLVTSPLAVANKSVVRNRATRRLRQGMKEALETRGYDREGRGRDGKENLTGYLRITTEPQALTASFESIKSECLRVVDRLARLQERCGEPQQWPTDRGVAVRKAMYEEYFNRDRGGWALIALQGSDLQ</sequence>
<name>A0ABR0LR18_9PEZI</name>
<reference evidence="1 2" key="1">
    <citation type="submission" date="2023-08" db="EMBL/GenBank/DDBJ databases">
        <title>Black Yeasts Isolated from many extreme environments.</title>
        <authorList>
            <person name="Coleine C."/>
            <person name="Stajich J.E."/>
            <person name="Selbmann L."/>
        </authorList>
    </citation>
    <scope>NUCLEOTIDE SEQUENCE [LARGE SCALE GENOMIC DNA]</scope>
    <source>
        <strain evidence="1 2">CCFEE 536</strain>
    </source>
</reference>
<evidence type="ECO:0000313" key="2">
    <source>
        <dbReference type="Proteomes" id="UP001357485"/>
    </source>
</evidence>
<protein>
    <submittedName>
        <fullName evidence="1">Uncharacterized protein</fullName>
    </submittedName>
</protein>
<accession>A0ABR0LR18</accession>
<dbReference type="EMBL" id="JAVRRA010016419">
    <property type="protein sequence ID" value="KAK5202114.1"/>
    <property type="molecule type" value="Genomic_DNA"/>
</dbReference>
<evidence type="ECO:0000313" key="1">
    <source>
        <dbReference type="EMBL" id="KAK5202114.1"/>
    </source>
</evidence>